<comment type="caution">
    <text evidence="2">The sequence shown here is derived from an EMBL/GenBank/DDBJ whole genome shotgun (WGS) entry which is preliminary data.</text>
</comment>
<keyword evidence="1" id="KW-0812">Transmembrane</keyword>
<dbReference type="AlphaFoldDB" id="A0A543NV52"/>
<dbReference type="RefSeq" id="WP_142028204.1">
    <property type="nucleotide sequence ID" value="NZ_VFQE01000003.1"/>
</dbReference>
<feature type="transmembrane region" description="Helical" evidence="1">
    <location>
        <begin position="64"/>
        <end position="86"/>
    </location>
</feature>
<reference evidence="2 3" key="1">
    <citation type="submission" date="2019-06" db="EMBL/GenBank/DDBJ databases">
        <title>Sequencing the genomes of 1000 actinobacteria strains.</title>
        <authorList>
            <person name="Klenk H.-P."/>
        </authorList>
    </citation>
    <scope>NUCLEOTIDE SEQUENCE [LARGE SCALE GENOMIC DNA]</scope>
    <source>
        <strain evidence="2 3">DSM 46837</strain>
    </source>
</reference>
<evidence type="ECO:0000313" key="2">
    <source>
        <dbReference type="EMBL" id="TQN35714.1"/>
    </source>
</evidence>
<feature type="transmembrane region" description="Helical" evidence="1">
    <location>
        <begin position="21"/>
        <end position="44"/>
    </location>
</feature>
<keyword evidence="1" id="KW-0472">Membrane</keyword>
<protein>
    <submittedName>
        <fullName evidence="2">Uncharacterized protein</fullName>
    </submittedName>
</protein>
<dbReference type="Proteomes" id="UP000319865">
    <property type="component" value="Unassembled WGS sequence"/>
</dbReference>
<feature type="transmembrane region" description="Helical" evidence="1">
    <location>
        <begin position="98"/>
        <end position="119"/>
    </location>
</feature>
<organism evidence="2 3">
    <name type="scientific">Blastococcus colisei</name>
    <dbReference type="NCBI Taxonomy" id="1564162"/>
    <lineage>
        <taxon>Bacteria</taxon>
        <taxon>Bacillati</taxon>
        <taxon>Actinomycetota</taxon>
        <taxon>Actinomycetes</taxon>
        <taxon>Geodermatophilales</taxon>
        <taxon>Geodermatophilaceae</taxon>
        <taxon>Blastococcus</taxon>
    </lineage>
</organism>
<evidence type="ECO:0000256" key="1">
    <source>
        <dbReference type="SAM" id="Phobius"/>
    </source>
</evidence>
<proteinExistence type="predicted"/>
<gene>
    <name evidence="2" type="ORF">FHU33_4943</name>
</gene>
<sequence>MTVLEHPAARRPGSVWPPLSASLAAVLVLATVGSFGVGVGVMTSCTNTYSCTSTGCSPCATTNAWLTAGWTGQGVLLLVGGTLAVLATRRAGPRAVRAAALLLGPLGVALFVGTTALAVRSS</sequence>
<accession>A0A543NV52</accession>
<keyword evidence="3" id="KW-1185">Reference proteome</keyword>
<dbReference type="EMBL" id="VFQE01000003">
    <property type="protein sequence ID" value="TQN35714.1"/>
    <property type="molecule type" value="Genomic_DNA"/>
</dbReference>
<keyword evidence="1" id="KW-1133">Transmembrane helix</keyword>
<name>A0A543NV52_9ACTN</name>
<evidence type="ECO:0000313" key="3">
    <source>
        <dbReference type="Proteomes" id="UP000319865"/>
    </source>
</evidence>